<gene>
    <name evidence="2" type="ORF">H257_10149</name>
</gene>
<sequence>MNDVRWEEHILTSLHMLTFMKQHYKDSLQTYTAAKLDTRFFCGCAKDSENDTTSASAYPLTRSSPNSK</sequence>
<dbReference type="EMBL" id="KI913139">
    <property type="protein sequence ID" value="ETV75778.1"/>
    <property type="molecule type" value="Genomic_DNA"/>
</dbReference>
<dbReference type="AlphaFoldDB" id="W4G9Z9"/>
<dbReference type="GeneID" id="20812145"/>
<dbReference type="RefSeq" id="XP_009834909.1">
    <property type="nucleotide sequence ID" value="XM_009836607.1"/>
</dbReference>
<accession>W4G9Z9</accession>
<evidence type="ECO:0000313" key="2">
    <source>
        <dbReference type="EMBL" id="ETV75778.1"/>
    </source>
</evidence>
<feature type="region of interest" description="Disordered" evidence="1">
    <location>
        <begin position="47"/>
        <end position="68"/>
    </location>
</feature>
<evidence type="ECO:0000256" key="1">
    <source>
        <dbReference type="SAM" id="MobiDB-lite"/>
    </source>
</evidence>
<dbReference type="VEuPathDB" id="FungiDB:H257_10149"/>
<organism evidence="2">
    <name type="scientific">Aphanomyces astaci</name>
    <name type="common">Crayfish plague agent</name>
    <dbReference type="NCBI Taxonomy" id="112090"/>
    <lineage>
        <taxon>Eukaryota</taxon>
        <taxon>Sar</taxon>
        <taxon>Stramenopiles</taxon>
        <taxon>Oomycota</taxon>
        <taxon>Saprolegniomycetes</taxon>
        <taxon>Saprolegniales</taxon>
        <taxon>Verrucalvaceae</taxon>
        <taxon>Aphanomyces</taxon>
    </lineage>
</organism>
<feature type="compositionally biased region" description="Polar residues" evidence="1">
    <location>
        <begin position="51"/>
        <end position="68"/>
    </location>
</feature>
<protein>
    <submittedName>
        <fullName evidence="2">Uncharacterized protein</fullName>
    </submittedName>
</protein>
<reference evidence="2" key="1">
    <citation type="submission" date="2013-12" db="EMBL/GenBank/DDBJ databases">
        <title>The Genome Sequence of Aphanomyces astaci APO3.</title>
        <authorList>
            <consortium name="The Broad Institute Genomics Platform"/>
            <person name="Russ C."/>
            <person name="Tyler B."/>
            <person name="van West P."/>
            <person name="Dieguez-Uribeondo J."/>
            <person name="Young S.K."/>
            <person name="Zeng Q."/>
            <person name="Gargeya S."/>
            <person name="Fitzgerald M."/>
            <person name="Abouelleil A."/>
            <person name="Alvarado L."/>
            <person name="Chapman S.B."/>
            <person name="Gainer-Dewar J."/>
            <person name="Goldberg J."/>
            <person name="Griggs A."/>
            <person name="Gujja S."/>
            <person name="Hansen M."/>
            <person name="Howarth C."/>
            <person name="Imamovic A."/>
            <person name="Ireland A."/>
            <person name="Larimer J."/>
            <person name="McCowan C."/>
            <person name="Murphy C."/>
            <person name="Pearson M."/>
            <person name="Poon T.W."/>
            <person name="Priest M."/>
            <person name="Roberts A."/>
            <person name="Saif S."/>
            <person name="Shea T."/>
            <person name="Sykes S."/>
            <person name="Wortman J."/>
            <person name="Nusbaum C."/>
            <person name="Birren B."/>
        </authorList>
    </citation>
    <scope>NUCLEOTIDE SEQUENCE [LARGE SCALE GENOMIC DNA]</scope>
    <source>
        <strain evidence="2">APO3</strain>
    </source>
</reference>
<proteinExistence type="predicted"/>
<name>W4G9Z9_APHAT</name>